<evidence type="ECO:0000256" key="4">
    <source>
        <dbReference type="ARBA" id="ARBA00022771"/>
    </source>
</evidence>
<dbReference type="GO" id="GO:0000978">
    <property type="term" value="F:RNA polymerase II cis-regulatory region sequence-specific DNA binding"/>
    <property type="evidence" value="ECO:0007669"/>
    <property type="project" value="InterPro"/>
</dbReference>
<evidence type="ECO:0000259" key="9">
    <source>
        <dbReference type="PROSITE" id="PS50157"/>
    </source>
</evidence>
<dbReference type="SMART" id="SM00355">
    <property type="entry name" value="ZnF_C2H2"/>
    <property type="match status" value="2"/>
</dbReference>
<organism evidence="10 11">
    <name type="scientific">Meristemomyces frigidus</name>
    <dbReference type="NCBI Taxonomy" id="1508187"/>
    <lineage>
        <taxon>Eukaryota</taxon>
        <taxon>Fungi</taxon>
        <taxon>Dikarya</taxon>
        <taxon>Ascomycota</taxon>
        <taxon>Pezizomycotina</taxon>
        <taxon>Dothideomycetes</taxon>
        <taxon>Dothideomycetidae</taxon>
        <taxon>Mycosphaerellales</taxon>
        <taxon>Teratosphaeriaceae</taxon>
        <taxon>Meristemomyces</taxon>
    </lineage>
</organism>
<evidence type="ECO:0000256" key="6">
    <source>
        <dbReference type="ARBA" id="ARBA00023242"/>
    </source>
</evidence>
<dbReference type="PROSITE" id="PS50157">
    <property type="entry name" value="ZINC_FINGER_C2H2_2"/>
    <property type="match status" value="2"/>
</dbReference>
<keyword evidence="6" id="KW-0539">Nucleus</keyword>
<evidence type="ECO:0000256" key="5">
    <source>
        <dbReference type="ARBA" id="ARBA00022833"/>
    </source>
</evidence>
<feature type="region of interest" description="Disordered" evidence="8">
    <location>
        <begin position="1"/>
        <end position="101"/>
    </location>
</feature>
<dbReference type="Gene3D" id="3.30.160.60">
    <property type="entry name" value="Classic Zinc Finger"/>
    <property type="match status" value="1"/>
</dbReference>
<comment type="subcellular location">
    <subcellularLocation>
        <location evidence="1">Nucleus</location>
    </subcellularLocation>
</comment>
<protein>
    <recommendedName>
        <fullName evidence="9">C2H2-type domain-containing protein</fullName>
    </recommendedName>
</protein>
<feature type="compositionally biased region" description="Low complexity" evidence="8">
    <location>
        <begin position="28"/>
        <end position="40"/>
    </location>
</feature>
<keyword evidence="2" id="KW-0479">Metal-binding</keyword>
<feature type="domain" description="C2H2-type" evidence="9">
    <location>
        <begin position="130"/>
        <end position="159"/>
    </location>
</feature>
<dbReference type="GO" id="GO:0000785">
    <property type="term" value="C:chromatin"/>
    <property type="evidence" value="ECO:0007669"/>
    <property type="project" value="TreeGrafter"/>
</dbReference>
<dbReference type="GO" id="GO:0006351">
    <property type="term" value="P:DNA-templated transcription"/>
    <property type="evidence" value="ECO:0007669"/>
    <property type="project" value="InterPro"/>
</dbReference>
<name>A0AAN7YCP5_9PEZI</name>
<keyword evidence="3" id="KW-0677">Repeat</keyword>
<dbReference type="InterPro" id="IPR013087">
    <property type="entry name" value="Znf_C2H2_type"/>
</dbReference>
<evidence type="ECO:0000313" key="11">
    <source>
        <dbReference type="Proteomes" id="UP001310890"/>
    </source>
</evidence>
<dbReference type="GO" id="GO:0005634">
    <property type="term" value="C:nucleus"/>
    <property type="evidence" value="ECO:0007669"/>
    <property type="project" value="UniProtKB-SubCell"/>
</dbReference>
<evidence type="ECO:0000256" key="3">
    <source>
        <dbReference type="ARBA" id="ARBA00022737"/>
    </source>
</evidence>
<comment type="caution">
    <text evidence="10">The sequence shown here is derived from an EMBL/GenBank/DDBJ whole genome shotgun (WGS) entry which is preliminary data.</text>
</comment>
<dbReference type="EMBL" id="JAVRRL010000089">
    <property type="protein sequence ID" value="KAK5108335.1"/>
    <property type="molecule type" value="Genomic_DNA"/>
</dbReference>
<dbReference type="AlphaFoldDB" id="A0AAN7YCP5"/>
<evidence type="ECO:0000256" key="2">
    <source>
        <dbReference type="ARBA" id="ARBA00022723"/>
    </source>
</evidence>
<accession>A0AAN7YCP5</accession>
<dbReference type="GO" id="GO:0000981">
    <property type="term" value="F:DNA-binding transcription factor activity, RNA polymerase II-specific"/>
    <property type="evidence" value="ECO:0007669"/>
    <property type="project" value="InterPro"/>
</dbReference>
<dbReference type="CDD" id="cd12148">
    <property type="entry name" value="fungal_TF_MHR"/>
    <property type="match status" value="1"/>
</dbReference>
<dbReference type="InterPro" id="IPR007219">
    <property type="entry name" value="XnlR_reg_dom"/>
</dbReference>
<feature type="domain" description="C2H2-type" evidence="9">
    <location>
        <begin position="103"/>
        <end position="125"/>
    </location>
</feature>
<evidence type="ECO:0000256" key="8">
    <source>
        <dbReference type="SAM" id="MobiDB-lite"/>
    </source>
</evidence>
<proteinExistence type="predicted"/>
<feature type="compositionally biased region" description="Basic and acidic residues" evidence="8">
    <location>
        <begin position="17"/>
        <end position="27"/>
    </location>
</feature>
<evidence type="ECO:0000313" key="10">
    <source>
        <dbReference type="EMBL" id="KAK5108335.1"/>
    </source>
</evidence>
<dbReference type="Pfam" id="PF00096">
    <property type="entry name" value="zf-C2H2"/>
    <property type="match status" value="2"/>
</dbReference>
<feature type="compositionally biased region" description="Polar residues" evidence="8">
    <location>
        <begin position="74"/>
        <end position="87"/>
    </location>
</feature>
<dbReference type="PANTHER" id="PTHR40626">
    <property type="entry name" value="MIP31509P"/>
    <property type="match status" value="1"/>
</dbReference>
<dbReference type="InterPro" id="IPR051059">
    <property type="entry name" value="VerF-like"/>
</dbReference>
<dbReference type="GO" id="GO:0008270">
    <property type="term" value="F:zinc ion binding"/>
    <property type="evidence" value="ECO:0007669"/>
    <property type="project" value="UniProtKB-KW"/>
</dbReference>
<reference evidence="10" key="1">
    <citation type="submission" date="2023-08" db="EMBL/GenBank/DDBJ databases">
        <title>Black Yeasts Isolated from many extreme environments.</title>
        <authorList>
            <person name="Coleine C."/>
            <person name="Stajich J.E."/>
            <person name="Selbmann L."/>
        </authorList>
    </citation>
    <scope>NUCLEOTIDE SEQUENCE</scope>
    <source>
        <strain evidence="10">CCFEE 5401</strain>
    </source>
</reference>
<keyword evidence="4 7" id="KW-0863">Zinc-finger</keyword>
<dbReference type="PANTHER" id="PTHR40626:SF30">
    <property type="entry name" value="FINGER DOMAIN PROTEIN, PUTATIVE (AFU_ORTHOLOGUE AFUA_4G13600)-RELATED"/>
    <property type="match status" value="1"/>
</dbReference>
<keyword evidence="5" id="KW-0862">Zinc</keyword>
<dbReference type="SUPFAM" id="SSF57667">
    <property type="entry name" value="beta-beta-alpha zinc fingers"/>
    <property type="match status" value="1"/>
</dbReference>
<gene>
    <name evidence="10" type="ORF">LTR62_008431</name>
</gene>
<sequence>MQADEPLQSLSKCPDQQNERPSLERGHPSPSSGSTFTEPPTETPRTKPSGLRAHPDNGPTTSGSSRQEERDGMQRSSTPPEGSSVRYTRTGRVSKATKGQRVHRCDECDKTYTRAEHLRRHKQNHKPGAFVCDIPGCTRSFYREDLLTRHKERHNDPLDPPTRRTSIGSYISASGAASPLAGAPRLPSSNVIAGADIDHMLDDIPQAPNANAPPHQAASRAPRSKYIPINELQLYAPLSIAVDGGHTSFDGGPGAFFNPSPPYSPGGYDSPINEFAGAGPCPYYSQPPLLRSKNTQALVATDHVHHTRARSPISAGSSTTFLPYWGQNGVGLGKAIDFPSCSSSDMAYPDTLDYGPVLDEHTIQVWTNGILRLMPPEERDAMEAEDLLIQPTCRLNTLGSDGSIPDEPSCNDEQRYLASYYHWIHPQFPLLHKATFVLETASPLLRAAVLALGAHALQDATHVTKATIMHERAQKVIKKRNQQDLHTYRVCDMQALLLHEIYAQFKSRRPPLQSSKTFEQIYHFLVNDMEALGLNVNASLFESPMSTRHPLEEVSLTGSTADDVQAKQRLLAACYVLERQQALLFGRQPMQCMLNAGHNLTGLTLPFPRTQTDDFDHEYYAPSLCLSNGSSEQVYEALNRVANATEPLNQPYDAFQSMLLLSGSIDPANNVQGCGLYVDHHTDPVNLLLAIEQTPRTRMAYHTLMLCRHTPVRDLLAVAGESWVMAEKLATPAQYIASQIAARSWAARTTDDLTGEVSDQTPIQLAHYHALQILQISLSTPDTGLLFQPWSLYLASLVIWSRAYIASEAQPAGRKKPRLSIPNPFEPRLLPFEVEESVKLTVQGTRVIGTREAKCVLLWVVGKIEWGDGLHVSGLSSGAVDVLGKLIARGEEEGWFA</sequence>
<evidence type="ECO:0000256" key="1">
    <source>
        <dbReference type="ARBA" id="ARBA00004123"/>
    </source>
</evidence>
<dbReference type="InterPro" id="IPR036236">
    <property type="entry name" value="Znf_C2H2_sf"/>
</dbReference>
<dbReference type="Proteomes" id="UP001310890">
    <property type="component" value="Unassembled WGS sequence"/>
</dbReference>
<evidence type="ECO:0000256" key="7">
    <source>
        <dbReference type="PROSITE-ProRule" id="PRU00042"/>
    </source>
</evidence>
<dbReference type="Pfam" id="PF04082">
    <property type="entry name" value="Fungal_trans"/>
    <property type="match status" value="1"/>
</dbReference>
<dbReference type="PROSITE" id="PS00028">
    <property type="entry name" value="ZINC_FINGER_C2H2_1"/>
    <property type="match status" value="2"/>
</dbReference>